<name>A0A1H3JL56_9RHOB</name>
<accession>A0A1H3JL56</accession>
<dbReference type="EMBL" id="FNPX01000001">
    <property type="protein sequence ID" value="SDY40662.1"/>
    <property type="molecule type" value="Genomic_DNA"/>
</dbReference>
<dbReference type="STRING" id="1244108.SAMN05444004_101372"/>
<organism evidence="1 2">
    <name type="scientific">Jannaschia faecimaris</name>
    <dbReference type="NCBI Taxonomy" id="1244108"/>
    <lineage>
        <taxon>Bacteria</taxon>
        <taxon>Pseudomonadati</taxon>
        <taxon>Pseudomonadota</taxon>
        <taxon>Alphaproteobacteria</taxon>
        <taxon>Rhodobacterales</taxon>
        <taxon>Roseobacteraceae</taxon>
        <taxon>Jannaschia</taxon>
    </lineage>
</organism>
<dbReference type="AlphaFoldDB" id="A0A1H3JL56"/>
<protein>
    <submittedName>
        <fullName evidence="1">Tat (Twin-arginine translocation) pathway signal sequence</fullName>
    </submittedName>
</protein>
<keyword evidence="2" id="KW-1185">Reference proteome</keyword>
<dbReference type="Proteomes" id="UP000198914">
    <property type="component" value="Unassembled WGS sequence"/>
</dbReference>
<dbReference type="InterPro" id="IPR006311">
    <property type="entry name" value="TAT_signal"/>
</dbReference>
<evidence type="ECO:0000313" key="2">
    <source>
        <dbReference type="Proteomes" id="UP000198914"/>
    </source>
</evidence>
<reference evidence="2" key="1">
    <citation type="submission" date="2016-10" db="EMBL/GenBank/DDBJ databases">
        <authorList>
            <person name="Varghese N."/>
            <person name="Submissions S."/>
        </authorList>
    </citation>
    <scope>NUCLEOTIDE SEQUENCE [LARGE SCALE GENOMIC DNA]</scope>
    <source>
        <strain evidence="2">DSM 100420</strain>
    </source>
</reference>
<dbReference type="InterPro" id="IPR019546">
    <property type="entry name" value="TAT_signal_bac_arc"/>
</dbReference>
<dbReference type="PROSITE" id="PS51318">
    <property type="entry name" value="TAT"/>
    <property type="match status" value="1"/>
</dbReference>
<proteinExistence type="predicted"/>
<dbReference type="RefSeq" id="WP_092641386.1">
    <property type="nucleotide sequence ID" value="NZ_FNPX01000001.1"/>
</dbReference>
<dbReference type="NCBIfam" id="TIGR01409">
    <property type="entry name" value="TAT_signal_seq"/>
    <property type="match status" value="1"/>
</dbReference>
<sequence>MTDKTDTKVDGKRRGFLKMAAAAPAAVAATTLAGTETAEAATGPQKGLADTEHTRAYFASARF</sequence>
<evidence type="ECO:0000313" key="1">
    <source>
        <dbReference type="EMBL" id="SDY40662.1"/>
    </source>
</evidence>
<gene>
    <name evidence="1" type="ORF">SAMN05444004_101372</name>
</gene>